<dbReference type="Gene3D" id="3.40.50.10490">
    <property type="entry name" value="Glucose-6-phosphate isomerase like protein, domain 1"/>
    <property type="match status" value="1"/>
</dbReference>
<dbReference type="Pfam" id="PF00318">
    <property type="entry name" value="Ribosomal_S2"/>
    <property type="match status" value="1"/>
</dbReference>
<dbReference type="NCBIfam" id="TIGR01011">
    <property type="entry name" value="rpsB_bact"/>
    <property type="match status" value="1"/>
</dbReference>
<dbReference type="PANTHER" id="PTHR12534:SF0">
    <property type="entry name" value="SMALL RIBOSOMAL SUBUNIT PROTEIN US2M"/>
    <property type="match status" value="1"/>
</dbReference>
<dbReference type="AlphaFoldDB" id="K1XVJ9"/>
<sequence length="254" mass="28526">MANTALIKDMLDHAVHIGHKRQFWSAKMRDYIYGIQNNIHVFDLYKTETRITEVKKAIEDATSKGKIALLVGTKLQARDTIKSIAEETGNYYINTKWVPGLLTNFPTIKKRIAAYNQIEKDLETGALEMLTKKEKASKLKELDKLRKAYEGIKDIKKTPDLLIVVDGHYESLALEEAKTLGISTYALLGSTGDIDRCTDFVPCNVNSIKSIKFVLDYFKTAMKRTKKVEGAVMGRTEKLAPKSGAVTETSTETE</sequence>
<evidence type="ECO:0000256" key="1">
    <source>
        <dbReference type="ARBA" id="ARBA00006242"/>
    </source>
</evidence>
<dbReference type="PANTHER" id="PTHR12534">
    <property type="entry name" value="30S RIBOSOMAL PROTEIN S2 PROKARYOTIC AND ORGANELLAR"/>
    <property type="match status" value="1"/>
</dbReference>
<reference evidence="6" key="1">
    <citation type="journal article" date="2012" name="Science">
        <title>Fermentation, hydrogen, and sulfur metabolism in multiple uncultivated bacterial phyla.</title>
        <authorList>
            <person name="Wrighton K.C."/>
            <person name="Thomas B.C."/>
            <person name="Sharon I."/>
            <person name="Miller C.S."/>
            <person name="Castelle C.J."/>
            <person name="VerBerkmoes N.C."/>
            <person name="Wilkins M.J."/>
            <person name="Hettich R.L."/>
            <person name="Lipton M.S."/>
            <person name="Williams K.H."/>
            <person name="Long P.E."/>
            <person name="Banfield J.F."/>
        </authorList>
    </citation>
    <scope>NUCLEOTIDE SEQUENCE [LARGE SCALE GENOMIC DNA]</scope>
</reference>
<evidence type="ECO:0000256" key="4">
    <source>
        <dbReference type="ARBA" id="ARBA00035256"/>
    </source>
</evidence>
<proteinExistence type="inferred from homology"/>
<evidence type="ECO:0000256" key="3">
    <source>
        <dbReference type="ARBA" id="ARBA00023274"/>
    </source>
</evidence>
<dbReference type="HAMAP" id="MF_00291_B">
    <property type="entry name" value="Ribosomal_uS2_B"/>
    <property type="match status" value="1"/>
</dbReference>
<accession>K1XVJ9</accession>
<dbReference type="Gene3D" id="1.10.287.610">
    <property type="entry name" value="Helix hairpin bin"/>
    <property type="match status" value="1"/>
</dbReference>
<evidence type="ECO:0000256" key="5">
    <source>
        <dbReference type="HAMAP-Rule" id="MF_00291"/>
    </source>
</evidence>
<name>K1XVJ9_9BACT</name>
<organism evidence="6">
    <name type="scientific">uncultured bacterium</name>
    <name type="common">gcode 4</name>
    <dbReference type="NCBI Taxonomy" id="1234023"/>
    <lineage>
        <taxon>Bacteria</taxon>
        <taxon>environmental samples</taxon>
    </lineage>
</organism>
<evidence type="ECO:0000313" key="6">
    <source>
        <dbReference type="EMBL" id="EKD29237.1"/>
    </source>
</evidence>
<dbReference type="CDD" id="cd01425">
    <property type="entry name" value="RPS2"/>
    <property type="match status" value="1"/>
</dbReference>
<comment type="caution">
    <text evidence="6">The sequence shown here is derived from an EMBL/GenBank/DDBJ whole genome shotgun (WGS) entry which is preliminary data.</text>
</comment>
<comment type="similarity">
    <text evidence="1 5">Belongs to the universal ribosomal protein uS2 family.</text>
</comment>
<dbReference type="SUPFAM" id="SSF52313">
    <property type="entry name" value="Ribosomal protein S2"/>
    <property type="match status" value="1"/>
</dbReference>
<dbReference type="GO" id="GO:0006412">
    <property type="term" value="P:translation"/>
    <property type="evidence" value="ECO:0007669"/>
    <property type="project" value="UniProtKB-UniRule"/>
</dbReference>
<keyword evidence="2 5" id="KW-0689">Ribosomal protein</keyword>
<dbReference type="InterPro" id="IPR005706">
    <property type="entry name" value="Ribosomal_uS2_bac/mit/plastid"/>
</dbReference>
<dbReference type="PRINTS" id="PR00395">
    <property type="entry name" value="RIBOSOMALS2"/>
</dbReference>
<keyword evidence="3 5" id="KW-0687">Ribonucleoprotein</keyword>
<dbReference type="InterPro" id="IPR001865">
    <property type="entry name" value="Ribosomal_uS2"/>
</dbReference>
<dbReference type="InterPro" id="IPR023591">
    <property type="entry name" value="Ribosomal_uS2_flav_dom_sf"/>
</dbReference>
<dbReference type="GO" id="GO:0015935">
    <property type="term" value="C:small ribosomal subunit"/>
    <property type="evidence" value="ECO:0007669"/>
    <property type="project" value="InterPro"/>
</dbReference>
<dbReference type="EMBL" id="AMFJ01034467">
    <property type="protein sequence ID" value="EKD29237.1"/>
    <property type="molecule type" value="Genomic_DNA"/>
</dbReference>
<dbReference type="GO" id="GO:0003735">
    <property type="term" value="F:structural constituent of ribosome"/>
    <property type="evidence" value="ECO:0007669"/>
    <property type="project" value="InterPro"/>
</dbReference>
<gene>
    <name evidence="5 6" type="primary">rpsB</name>
    <name evidence="6" type="ORF">ACD_78C00467G0004</name>
</gene>
<protein>
    <recommendedName>
        <fullName evidence="4 5">Small ribosomal subunit protein uS2</fullName>
    </recommendedName>
</protein>
<evidence type="ECO:0000256" key="2">
    <source>
        <dbReference type="ARBA" id="ARBA00022980"/>
    </source>
</evidence>